<feature type="compositionally biased region" description="Basic residues" evidence="1">
    <location>
        <begin position="87"/>
        <end position="102"/>
    </location>
</feature>
<feature type="compositionally biased region" description="Low complexity" evidence="1">
    <location>
        <begin position="208"/>
        <end position="220"/>
    </location>
</feature>
<dbReference type="GO" id="GO:0031071">
    <property type="term" value="F:cysteine desulfurase activity"/>
    <property type="evidence" value="ECO:0007669"/>
    <property type="project" value="UniProtKB-EC"/>
</dbReference>
<dbReference type="AlphaFoldDB" id="A0A6J4J9K1"/>
<organism evidence="2">
    <name type="scientific">uncultured Acetobacteraceae bacterium</name>
    <dbReference type="NCBI Taxonomy" id="169975"/>
    <lineage>
        <taxon>Bacteria</taxon>
        <taxon>Pseudomonadati</taxon>
        <taxon>Pseudomonadota</taxon>
        <taxon>Alphaproteobacteria</taxon>
        <taxon>Acetobacterales</taxon>
        <taxon>Acetobacteraceae</taxon>
        <taxon>environmental samples</taxon>
    </lineage>
</organism>
<evidence type="ECO:0000313" key="2">
    <source>
        <dbReference type="EMBL" id="CAA9270655.1"/>
    </source>
</evidence>
<feature type="region of interest" description="Disordered" evidence="1">
    <location>
        <begin position="310"/>
        <end position="344"/>
    </location>
</feature>
<feature type="region of interest" description="Disordered" evidence="1">
    <location>
        <begin position="383"/>
        <end position="417"/>
    </location>
</feature>
<protein>
    <submittedName>
        <fullName evidence="2">Cysteine desulfurase &gt; SufS</fullName>
        <ecNumber evidence="2">2.8.1.7</ecNumber>
    </submittedName>
</protein>
<accession>A0A6J4J9K1</accession>
<dbReference type="EMBL" id="CADCTL010000217">
    <property type="protein sequence ID" value="CAA9270655.1"/>
    <property type="molecule type" value="Genomic_DNA"/>
</dbReference>
<sequence length="417" mass="46272">GRTFRRLRRRPGRGARPRGLPDPRADRARQAAGVPGQRRFGAEAAAGHLRDGPLHGNRLRQRPSRAVLPQRAGDGRLRGGARCRGPLPRRRRRPRGGVHPQRHRVDQPRRPQLRARRAAARPSGADQRDGAPRQHRALADAARRARRGAARLPRDGSGRDRPRRPLRQARGRQGRAGRGHAHEQRARHRHPGRAHRRTGARGRRPGAVRRQPSRGASARGRSGDRRRLLRLHRPQALRPDRHRRALGEGGAAGPHAAVPRRRGDDLLRYVREDRVGAGPGQVRGRHAAHRRGCRAARRHRLRLGHRDAGVRSARTPVGGPRHAAPVRRGRADGARPRPGPRRGVFLRAGQRAPARPFDAARPRRHRRARRAPLRRAAARALRAGGRHLPRELRPLHHGGGGGHARGGAHQGAGVLQL</sequence>
<keyword evidence="2" id="KW-0808">Transferase</keyword>
<feature type="compositionally biased region" description="Basic and acidic residues" evidence="1">
    <location>
        <begin position="19"/>
        <end position="29"/>
    </location>
</feature>
<feature type="non-terminal residue" evidence="2">
    <location>
        <position position="417"/>
    </location>
</feature>
<feature type="compositionally biased region" description="Basic and acidic residues" evidence="1">
    <location>
        <begin position="126"/>
        <end position="143"/>
    </location>
</feature>
<feature type="compositionally biased region" description="Basic residues" evidence="1">
    <location>
        <begin position="1"/>
        <end position="16"/>
    </location>
</feature>
<feature type="compositionally biased region" description="Gly residues" evidence="1">
    <location>
        <begin position="397"/>
        <end position="410"/>
    </location>
</feature>
<dbReference type="EC" id="2.8.1.7" evidence="2"/>
<feature type="compositionally biased region" description="Basic residues" evidence="1">
    <location>
        <begin position="161"/>
        <end position="207"/>
    </location>
</feature>
<feature type="compositionally biased region" description="Basic residues" evidence="1">
    <location>
        <begin position="227"/>
        <end position="244"/>
    </location>
</feature>
<proteinExistence type="predicted"/>
<feature type="compositionally biased region" description="Basic residues" evidence="1">
    <location>
        <begin position="362"/>
        <end position="373"/>
    </location>
</feature>
<feature type="non-terminal residue" evidence="2">
    <location>
        <position position="1"/>
    </location>
</feature>
<evidence type="ECO:0000256" key="1">
    <source>
        <dbReference type="SAM" id="MobiDB-lite"/>
    </source>
</evidence>
<gene>
    <name evidence="2" type="ORF">AVDCRST_MAG04-3019</name>
</gene>
<feature type="region of interest" description="Disordered" evidence="1">
    <location>
        <begin position="1"/>
        <end position="258"/>
    </location>
</feature>
<name>A0A6J4J9K1_9PROT</name>
<feature type="region of interest" description="Disordered" evidence="1">
    <location>
        <begin position="354"/>
        <end position="373"/>
    </location>
</feature>
<reference evidence="2" key="1">
    <citation type="submission" date="2020-02" db="EMBL/GenBank/DDBJ databases">
        <authorList>
            <person name="Meier V. D."/>
        </authorList>
    </citation>
    <scope>NUCLEOTIDE SEQUENCE</scope>
    <source>
        <strain evidence="2">AVDCRST_MAG04</strain>
    </source>
</reference>